<reference evidence="14" key="1">
    <citation type="submission" date="2019-05" db="EMBL/GenBank/DDBJ databases">
        <title>Annotation for the trematode Fasciolopsis buski.</title>
        <authorList>
            <person name="Choi Y.-J."/>
        </authorList>
    </citation>
    <scope>NUCLEOTIDE SEQUENCE</scope>
    <source>
        <strain evidence="14">HT</strain>
        <tissue evidence="14">Whole worm</tissue>
    </source>
</reference>
<keyword evidence="8" id="KW-0206">Cytoskeleton</keyword>
<keyword evidence="15" id="KW-1185">Reference proteome</keyword>
<evidence type="ECO:0000256" key="1">
    <source>
        <dbReference type="ARBA" id="ARBA00003029"/>
    </source>
</evidence>
<evidence type="ECO:0000256" key="8">
    <source>
        <dbReference type="ARBA" id="ARBA00023212"/>
    </source>
</evidence>
<comment type="subcellular location">
    <subcellularLocation>
        <location evidence="2">Cytoplasm</location>
        <location evidence="2">Cytoskeleton</location>
        <location evidence="2">Flagellum axoneme</location>
    </subcellularLocation>
</comment>
<keyword evidence="7" id="KW-0969">Cilium</keyword>
<dbReference type="Pfam" id="PF00612">
    <property type="entry name" value="IQ"/>
    <property type="match status" value="1"/>
</dbReference>
<evidence type="ECO:0000313" key="15">
    <source>
        <dbReference type="Proteomes" id="UP000728185"/>
    </source>
</evidence>
<evidence type="ECO:0000256" key="2">
    <source>
        <dbReference type="ARBA" id="ARBA00004611"/>
    </source>
</evidence>
<evidence type="ECO:0000256" key="5">
    <source>
        <dbReference type="ARBA" id="ARBA00022490"/>
    </source>
</evidence>
<evidence type="ECO:0000256" key="13">
    <source>
        <dbReference type="SAM" id="MobiDB-lite"/>
    </source>
</evidence>
<keyword evidence="9" id="KW-0966">Cell projection</keyword>
<comment type="subunit">
    <text evidence="11">Component of the nexin-dynein regulatory complex (N-DRC). Interacts with CFAP52.</text>
</comment>
<proteinExistence type="inferred from homology"/>
<accession>A0A8E0S456</accession>
<dbReference type="PROSITE" id="PS50096">
    <property type="entry name" value="IQ"/>
    <property type="match status" value="1"/>
</dbReference>
<evidence type="ECO:0000256" key="10">
    <source>
        <dbReference type="ARBA" id="ARBA00032180"/>
    </source>
</evidence>
<evidence type="ECO:0000256" key="12">
    <source>
        <dbReference type="SAM" id="Coils"/>
    </source>
</evidence>
<evidence type="ECO:0000256" key="9">
    <source>
        <dbReference type="ARBA" id="ARBA00023273"/>
    </source>
</evidence>
<sequence length="342" mass="39329">MSSTAIPCQKFNTADELKTLSRSVLSGDARRMLGVLDSAMRKILLVFALENTNITYLDNDGLDGEAEKAIKKYLKLSQQYSSGRIPVTEKIHMDIASYTPAEQQREESYVDAAEKNGETPNVGSEYNGNEKPDMTKMDEENESSAGSEAELKEHLLLAVRRLLRVIKNSPRFANLTENYLTVKPRSSCSLPDLKLPLSVSNFPEACSQAYLSDMLSRPQSHLMRYFLKLRSNIFSNMLTTPQDSKRKKKYLKEICNRLNEQQIKVDCLTSDLEILTAKNNEQTLEEEYLQIMEERRLEEERKQREEEQRKALEQAVCTIQAYWRSYKTRKMARSKRGGRGRK</sequence>
<dbReference type="EMBL" id="LUCM01001617">
    <property type="protein sequence ID" value="KAA0198591.1"/>
    <property type="molecule type" value="Genomic_DNA"/>
</dbReference>
<organism evidence="14 15">
    <name type="scientific">Fasciolopsis buskii</name>
    <dbReference type="NCBI Taxonomy" id="27845"/>
    <lineage>
        <taxon>Eukaryota</taxon>
        <taxon>Metazoa</taxon>
        <taxon>Spiralia</taxon>
        <taxon>Lophotrochozoa</taxon>
        <taxon>Platyhelminthes</taxon>
        <taxon>Trematoda</taxon>
        <taxon>Digenea</taxon>
        <taxon>Plagiorchiida</taxon>
        <taxon>Echinostomata</taxon>
        <taxon>Echinostomatoidea</taxon>
        <taxon>Fasciolidae</taxon>
        <taxon>Fasciolopsis</taxon>
    </lineage>
</organism>
<evidence type="ECO:0000313" key="14">
    <source>
        <dbReference type="EMBL" id="KAA0198591.1"/>
    </source>
</evidence>
<evidence type="ECO:0000256" key="6">
    <source>
        <dbReference type="ARBA" id="ARBA00022846"/>
    </source>
</evidence>
<evidence type="ECO:0000256" key="7">
    <source>
        <dbReference type="ARBA" id="ARBA00023069"/>
    </source>
</evidence>
<gene>
    <name evidence="14" type="ORF">FBUS_06685</name>
</gene>
<keyword evidence="12" id="KW-0175">Coiled coil</keyword>
<evidence type="ECO:0000256" key="11">
    <source>
        <dbReference type="ARBA" id="ARBA00046836"/>
    </source>
</evidence>
<dbReference type="AlphaFoldDB" id="A0A8E0S456"/>
<dbReference type="PANTHER" id="PTHR31598:SF1">
    <property type="entry name" value="DYNEIN REGULATORY COMPLEX PROTEIN 10"/>
    <property type="match status" value="1"/>
</dbReference>
<feature type="compositionally biased region" description="Basic and acidic residues" evidence="13">
    <location>
        <begin position="128"/>
        <end position="138"/>
    </location>
</feature>
<comment type="caution">
    <text evidence="14">The sequence shown here is derived from an EMBL/GenBank/DDBJ whole genome shotgun (WGS) entry which is preliminary data.</text>
</comment>
<dbReference type="InterPro" id="IPR000048">
    <property type="entry name" value="IQ_motif_EF-hand-BS"/>
</dbReference>
<keyword evidence="6" id="KW-0282">Flagellum</keyword>
<name>A0A8E0S456_9TREM</name>
<protein>
    <recommendedName>
        <fullName evidence="4">Dynein regulatory complex protein 10</fullName>
    </recommendedName>
    <alternativeName>
        <fullName evidence="10">IQ domain-containing protein D</fullName>
    </alternativeName>
</protein>
<dbReference type="Proteomes" id="UP000728185">
    <property type="component" value="Unassembled WGS sequence"/>
</dbReference>
<dbReference type="PANTHER" id="PTHR31598">
    <property type="entry name" value="IQ DOMAIN-CONTAINING PROTEIN D"/>
    <property type="match status" value="1"/>
</dbReference>
<dbReference type="InterPro" id="IPR042815">
    <property type="entry name" value="DRC10"/>
</dbReference>
<comment type="similarity">
    <text evidence="3">Belongs to the DRC10 family.</text>
</comment>
<feature type="compositionally biased region" description="Basic and acidic residues" evidence="13">
    <location>
        <begin position="103"/>
        <end position="117"/>
    </location>
</feature>
<evidence type="ECO:0000256" key="3">
    <source>
        <dbReference type="ARBA" id="ARBA00009071"/>
    </source>
</evidence>
<evidence type="ECO:0000256" key="4">
    <source>
        <dbReference type="ARBA" id="ARBA00021752"/>
    </source>
</evidence>
<feature type="compositionally biased region" description="Polar residues" evidence="13">
    <location>
        <begin position="118"/>
        <end position="127"/>
    </location>
</feature>
<dbReference type="CDD" id="cd23767">
    <property type="entry name" value="IQCD"/>
    <property type="match status" value="1"/>
</dbReference>
<keyword evidence="5" id="KW-0963">Cytoplasm</keyword>
<comment type="function">
    <text evidence="1">Component of the nexin-dynein regulatory complex (N-DRC), a key regulator of ciliary/flagellar motility which maintains the alignment and integrity of the distal axoneme and regulates microtubule sliding in motile axonemes.</text>
</comment>
<dbReference type="OrthoDB" id="536093at2759"/>
<feature type="region of interest" description="Disordered" evidence="13">
    <location>
        <begin position="102"/>
        <end position="147"/>
    </location>
</feature>
<feature type="coiled-coil region" evidence="12">
    <location>
        <begin position="258"/>
        <end position="315"/>
    </location>
</feature>